<organism evidence="1">
    <name type="scientific">bioreactor metagenome</name>
    <dbReference type="NCBI Taxonomy" id="1076179"/>
    <lineage>
        <taxon>unclassified sequences</taxon>
        <taxon>metagenomes</taxon>
        <taxon>ecological metagenomes</taxon>
    </lineage>
</organism>
<protein>
    <recommendedName>
        <fullName evidence="2">HEAT repeat domain-containing protein</fullName>
    </recommendedName>
</protein>
<dbReference type="EMBL" id="VSSQ01076397">
    <property type="protein sequence ID" value="MPN26762.1"/>
    <property type="molecule type" value="Genomic_DNA"/>
</dbReference>
<accession>A0A645GLM0</accession>
<dbReference type="InterPro" id="IPR011989">
    <property type="entry name" value="ARM-like"/>
</dbReference>
<dbReference type="Gene3D" id="1.25.10.10">
    <property type="entry name" value="Leucine-rich Repeat Variant"/>
    <property type="match status" value="1"/>
</dbReference>
<dbReference type="InterPro" id="IPR016024">
    <property type="entry name" value="ARM-type_fold"/>
</dbReference>
<gene>
    <name evidence="1" type="ORF">SDC9_174187</name>
</gene>
<dbReference type="AlphaFoldDB" id="A0A645GLM0"/>
<dbReference type="SUPFAM" id="SSF48371">
    <property type="entry name" value="ARM repeat"/>
    <property type="match status" value="1"/>
</dbReference>
<name>A0A645GLM0_9ZZZZ</name>
<evidence type="ECO:0008006" key="2">
    <source>
        <dbReference type="Google" id="ProtNLM"/>
    </source>
</evidence>
<evidence type="ECO:0000313" key="1">
    <source>
        <dbReference type="EMBL" id="MPN26762.1"/>
    </source>
</evidence>
<sequence length="182" mass="21422">MHPEIEDLLKKLNSKEDEVRYPAFLRMQALTEHKVDWVYEVWEALVAKLSDPNSYQRNIGATLLCALSQSDTENRLASMLDRLLSCSKDEKFITSRLTLQNLWKPAWFEPQLRDTIVSHLQKRFEECETEKHSNLLRLDILQSLFTLAELSHDEALQQKALDLIQTEKDEKYRKSYLALKKK</sequence>
<comment type="caution">
    <text evidence="1">The sequence shown here is derived from an EMBL/GenBank/DDBJ whole genome shotgun (WGS) entry which is preliminary data.</text>
</comment>
<reference evidence="1" key="1">
    <citation type="submission" date="2019-08" db="EMBL/GenBank/DDBJ databases">
        <authorList>
            <person name="Kucharzyk K."/>
            <person name="Murdoch R.W."/>
            <person name="Higgins S."/>
            <person name="Loffler F."/>
        </authorList>
    </citation>
    <scope>NUCLEOTIDE SEQUENCE</scope>
</reference>
<proteinExistence type="predicted"/>